<sequence>MPRSHVDPGGLVENDADATELPSSVNNKVTEALPSSARPCYRHHAGSRPRSSDGAESPSTGNPPRPPCRRHPNSRHLRRMTPSTELPASRNVAEALPSPHQIIVIIGDRRSSRGSTSSKRYQVLAN</sequence>
<dbReference type="AlphaFoldDB" id="A0A0E0M101"/>
<proteinExistence type="predicted"/>
<evidence type="ECO:0000313" key="3">
    <source>
        <dbReference type="Proteomes" id="UP000026962"/>
    </source>
</evidence>
<reference evidence="2" key="1">
    <citation type="submission" date="2015-04" db="UniProtKB">
        <authorList>
            <consortium name="EnsemblPlants"/>
        </authorList>
    </citation>
    <scope>IDENTIFICATION</scope>
</reference>
<evidence type="ECO:0000256" key="1">
    <source>
        <dbReference type="SAM" id="MobiDB-lite"/>
    </source>
</evidence>
<feature type="region of interest" description="Disordered" evidence="1">
    <location>
        <begin position="1"/>
        <end position="100"/>
    </location>
</feature>
<dbReference type="EnsemblPlants" id="OPUNC09G08190.1">
    <property type="protein sequence ID" value="OPUNC09G08190.1"/>
    <property type="gene ID" value="OPUNC09G08190"/>
</dbReference>
<dbReference type="HOGENOM" id="CLU_1985222_0_0_1"/>
<feature type="compositionally biased region" description="Basic residues" evidence="1">
    <location>
        <begin position="67"/>
        <end position="79"/>
    </location>
</feature>
<protein>
    <submittedName>
        <fullName evidence="2">Uncharacterized protein</fullName>
    </submittedName>
</protein>
<feature type="region of interest" description="Disordered" evidence="1">
    <location>
        <begin position="107"/>
        <end position="126"/>
    </location>
</feature>
<name>A0A0E0M101_ORYPU</name>
<dbReference type="Proteomes" id="UP000026962">
    <property type="component" value="Chromosome 9"/>
</dbReference>
<evidence type="ECO:0000313" key="2">
    <source>
        <dbReference type="EnsemblPlants" id="OPUNC09G08190.1"/>
    </source>
</evidence>
<accession>A0A0E0M101</accession>
<keyword evidence="3" id="KW-1185">Reference proteome</keyword>
<dbReference type="Gramene" id="OPUNC09G08190.1">
    <property type="protein sequence ID" value="OPUNC09G08190.1"/>
    <property type="gene ID" value="OPUNC09G08190"/>
</dbReference>
<organism evidence="2">
    <name type="scientific">Oryza punctata</name>
    <name type="common">Red rice</name>
    <dbReference type="NCBI Taxonomy" id="4537"/>
    <lineage>
        <taxon>Eukaryota</taxon>
        <taxon>Viridiplantae</taxon>
        <taxon>Streptophyta</taxon>
        <taxon>Embryophyta</taxon>
        <taxon>Tracheophyta</taxon>
        <taxon>Spermatophyta</taxon>
        <taxon>Magnoliopsida</taxon>
        <taxon>Liliopsida</taxon>
        <taxon>Poales</taxon>
        <taxon>Poaceae</taxon>
        <taxon>BOP clade</taxon>
        <taxon>Oryzoideae</taxon>
        <taxon>Oryzeae</taxon>
        <taxon>Oryzinae</taxon>
        <taxon>Oryza</taxon>
    </lineage>
</organism>
<reference evidence="2" key="2">
    <citation type="submission" date="2018-05" db="EMBL/GenBank/DDBJ databases">
        <title>OpunRS2 (Oryza punctata Reference Sequence Version 2).</title>
        <authorList>
            <person name="Zhang J."/>
            <person name="Kudrna D."/>
            <person name="Lee S."/>
            <person name="Talag J."/>
            <person name="Welchert J."/>
            <person name="Wing R.A."/>
        </authorList>
    </citation>
    <scope>NUCLEOTIDE SEQUENCE [LARGE SCALE GENOMIC DNA]</scope>
</reference>